<dbReference type="Proteomes" id="UP000245626">
    <property type="component" value="Unassembled WGS sequence"/>
</dbReference>
<dbReference type="EMBL" id="KZ819890">
    <property type="protein sequence ID" value="PWN50867.1"/>
    <property type="molecule type" value="Genomic_DNA"/>
</dbReference>
<reference evidence="1 2" key="1">
    <citation type="journal article" date="2018" name="Mol. Biol. Evol.">
        <title>Broad Genomic Sampling Reveals a Smut Pathogenic Ancestry of the Fungal Clade Ustilaginomycotina.</title>
        <authorList>
            <person name="Kijpornyongpan T."/>
            <person name="Mondo S.J."/>
            <person name="Barry K."/>
            <person name="Sandor L."/>
            <person name="Lee J."/>
            <person name="Lipzen A."/>
            <person name="Pangilinan J."/>
            <person name="LaButti K."/>
            <person name="Hainaut M."/>
            <person name="Henrissat B."/>
            <person name="Grigoriev I.V."/>
            <person name="Spatafora J.W."/>
            <person name="Aime M.C."/>
        </authorList>
    </citation>
    <scope>NUCLEOTIDE SEQUENCE [LARGE SCALE GENOMIC DNA]</scope>
    <source>
        <strain evidence="1 2">SA 807</strain>
    </source>
</reference>
<evidence type="ECO:0000313" key="1">
    <source>
        <dbReference type="EMBL" id="PWN50867.1"/>
    </source>
</evidence>
<protein>
    <submittedName>
        <fullName evidence="1">Uncharacterized protein</fullName>
    </submittedName>
</protein>
<proteinExistence type="predicted"/>
<evidence type="ECO:0000313" key="2">
    <source>
        <dbReference type="Proteomes" id="UP000245626"/>
    </source>
</evidence>
<sequence>MPSKRSSGPIKRHHAFHGVIMVLGWLLPPLAVLVRFGVGKDFFINIICTLCGYIPGHGHNFFIQNIRNNKNAKHSPSWAIKMGLVKDYKKKSNGWSDRYGENGGLSYADQDVIVDPLTGETMKDPHSSKGNVKHRTFSPWADNLNDESPRAEREDPYSSSPSGVGGRGREVRDPVTGAIIDSGDGGLNRSGSRRSLGSRYAERYGLGGGETSSHESSARESMEGSRRSLGGGLRSKASFGSLGSGGGGGKNKKKDKKNRWAREADVMGDPNKLGGGSRGGPDGYDDDQAYDPVHQGGRNGGPRSDGSTGRNKQTIRDPMEDHHEF</sequence>
<name>A0ACD0NYI0_9BASI</name>
<accession>A0ACD0NYI0</accession>
<gene>
    <name evidence="1" type="ORF">IE53DRAFT_386809</name>
</gene>
<keyword evidence="2" id="KW-1185">Reference proteome</keyword>
<organism evidence="1 2">
    <name type="scientific">Violaceomyces palustris</name>
    <dbReference type="NCBI Taxonomy" id="1673888"/>
    <lineage>
        <taxon>Eukaryota</taxon>
        <taxon>Fungi</taxon>
        <taxon>Dikarya</taxon>
        <taxon>Basidiomycota</taxon>
        <taxon>Ustilaginomycotina</taxon>
        <taxon>Ustilaginomycetes</taxon>
        <taxon>Violaceomycetales</taxon>
        <taxon>Violaceomycetaceae</taxon>
        <taxon>Violaceomyces</taxon>
    </lineage>
</organism>